<evidence type="ECO:0000313" key="2">
    <source>
        <dbReference type="Proteomes" id="UP000324748"/>
    </source>
</evidence>
<reference evidence="1 2" key="1">
    <citation type="submission" date="2019-05" db="EMBL/GenBank/DDBJ databases">
        <title>Emergence of the Ug99 lineage of the wheat stem rust pathogen through somatic hybridization.</title>
        <authorList>
            <person name="Li F."/>
            <person name="Upadhyaya N.M."/>
            <person name="Sperschneider J."/>
            <person name="Matny O."/>
            <person name="Nguyen-Phuc H."/>
            <person name="Mago R."/>
            <person name="Raley C."/>
            <person name="Miller M.E."/>
            <person name="Silverstein K.A.T."/>
            <person name="Henningsen E."/>
            <person name="Hirsch C.D."/>
            <person name="Visser B."/>
            <person name="Pretorius Z.A."/>
            <person name="Steffenson B.J."/>
            <person name="Schwessinger B."/>
            <person name="Dodds P.N."/>
            <person name="Figueroa M."/>
        </authorList>
    </citation>
    <scope>NUCLEOTIDE SEQUENCE [LARGE SCALE GENOMIC DNA]</scope>
    <source>
        <strain evidence="1">21-0</strain>
    </source>
</reference>
<keyword evidence="2" id="KW-1185">Reference proteome</keyword>
<dbReference type="AlphaFoldDB" id="A0A5B0NGU0"/>
<evidence type="ECO:0000313" key="1">
    <source>
        <dbReference type="EMBL" id="KAA1087059.1"/>
    </source>
</evidence>
<gene>
    <name evidence="1" type="ORF">PGT21_020821</name>
</gene>
<organism evidence="1 2">
    <name type="scientific">Puccinia graminis f. sp. tritici</name>
    <dbReference type="NCBI Taxonomy" id="56615"/>
    <lineage>
        <taxon>Eukaryota</taxon>
        <taxon>Fungi</taxon>
        <taxon>Dikarya</taxon>
        <taxon>Basidiomycota</taxon>
        <taxon>Pucciniomycotina</taxon>
        <taxon>Pucciniomycetes</taxon>
        <taxon>Pucciniales</taxon>
        <taxon>Pucciniaceae</taxon>
        <taxon>Puccinia</taxon>
    </lineage>
</organism>
<dbReference type="EMBL" id="VSWC01000105">
    <property type="protein sequence ID" value="KAA1087059.1"/>
    <property type="molecule type" value="Genomic_DNA"/>
</dbReference>
<name>A0A5B0NGU0_PUCGR</name>
<sequence>MVKELDRLGSVPVSRSESRYQRERPVPVQLLQQTSILVIDNCRTGAALLVVQS</sequence>
<proteinExistence type="predicted"/>
<accession>A0A5B0NGU0</accession>
<dbReference type="Proteomes" id="UP000324748">
    <property type="component" value="Unassembled WGS sequence"/>
</dbReference>
<protein>
    <submittedName>
        <fullName evidence="1">Uncharacterized protein</fullName>
    </submittedName>
</protein>
<comment type="caution">
    <text evidence="1">The sequence shown here is derived from an EMBL/GenBank/DDBJ whole genome shotgun (WGS) entry which is preliminary data.</text>
</comment>